<keyword evidence="6 7" id="KW-0472">Membrane</keyword>
<evidence type="ECO:0000256" key="6">
    <source>
        <dbReference type="ARBA" id="ARBA00023136"/>
    </source>
</evidence>
<comment type="subcellular location">
    <subcellularLocation>
        <location evidence="1">Cell membrane</location>
        <topology evidence="1">Multi-pass membrane protein</topology>
    </subcellularLocation>
</comment>
<feature type="domain" description="HAMP" evidence="8">
    <location>
        <begin position="320"/>
        <end position="372"/>
    </location>
</feature>
<dbReference type="PROSITE" id="PS50885">
    <property type="entry name" value="HAMP"/>
    <property type="match status" value="1"/>
</dbReference>
<organism evidence="9 10">
    <name type="scientific">Clostridium brassicae</name>
    <dbReference type="NCBI Taxonomy" id="2999072"/>
    <lineage>
        <taxon>Bacteria</taxon>
        <taxon>Bacillati</taxon>
        <taxon>Bacillota</taxon>
        <taxon>Clostridia</taxon>
        <taxon>Eubacteriales</taxon>
        <taxon>Clostridiaceae</taxon>
        <taxon>Clostridium</taxon>
    </lineage>
</organism>
<reference evidence="9" key="1">
    <citation type="submission" date="2022-12" db="EMBL/GenBank/DDBJ databases">
        <title>Clostridium sp. nov., isolated from industrial wastewater.</title>
        <authorList>
            <person name="Jiayan W."/>
        </authorList>
    </citation>
    <scope>NUCLEOTIDE SEQUENCE</scope>
    <source>
        <strain evidence="9">ZC22-4</strain>
    </source>
</reference>
<evidence type="ECO:0000259" key="8">
    <source>
        <dbReference type="PROSITE" id="PS50885"/>
    </source>
</evidence>
<gene>
    <name evidence="9" type="ORF">OW729_12915</name>
</gene>
<keyword evidence="4 7" id="KW-0812">Transmembrane</keyword>
<dbReference type="Gene3D" id="3.30.450.20">
    <property type="entry name" value="PAS domain"/>
    <property type="match status" value="1"/>
</dbReference>
<feature type="transmembrane region" description="Helical" evidence="7">
    <location>
        <begin position="15"/>
        <end position="35"/>
    </location>
</feature>
<dbReference type="SUPFAM" id="SSF103190">
    <property type="entry name" value="Sensory domain-like"/>
    <property type="match status" value="1"/>
</dbReference>
<dbReference type="InterPro" id="IPR029151">
    <property type="entry name" value="Sensor-like_sf"/>
</dbReference>
<evidence type="ECO:0000256" key="2">
    <source>
        <dbReference type="ARBA" id="ARBA00022475"/>
    </source>
</evidence>
<evidence type="ECO:0000256" key="4">
    <source>
        <dbReference type="ARBA" id="ARBA00022692"/>
    </source>
</evidence>
<dbReference type="Gene3D" id="1.10.287.950">
    <property type="entry name" value="Methyl-accepting chemotaxis protein"/>
    <property type="match status" value="1"/>
</dbReference>
<evidence type="ECO:0000313" key="9">
    <source>
        <dbReference type="EMBL" id="MCY6959513.1"/>
    </source>
</evidence>
<dbReference type="InterPro" id="IPR033479">
    <property type="entry name" value="dCache_1"/>
</dbReference>
<dbReference type="Pfam" id="PF00672">
    <property type="entry name" value="HAMP"/>
    <property type="match status" value="1"/>
</dbReference>
<comment type="caution">
    <text evidence="9">The sequence shown here is derived from an EMBL/GenBank/DDBJ whole genome shotgun (WGS) entry which is preliminary data.</text>
</comment>
<accession>A0ABT4DBE2</accession>
<name>A0ABT4DBE2_9CLOT</name>
<dbReference type="SMART" id="SM00304">
    <property type="entry name" value="HAMP"/>
    <property type="match status" value="1"/>
</dbReference>
<dbReference type="Gene3D" id="6.10.340.10">
    <property type="match status" value="1"/>
</dbReference>
<keyword evidence="3" id="KW-0145">Chemotaxis</keyword>
<dbReference type="EMBL" id="JAPQFJ010000013">
    <property type="protein sequence ID" value="MCY6959513.1"/>
    <property type="molecule type" value="Genomic_DNA"/>
</dbReference>
<dbReference type="SUPFAM" id="SSF58104">
    <property type="entry name" value="Methyl-accepting chemotaxis protein (MCP) signaling domain"/>
    <property type="match status" value="1"/>
</dbReference>
<keyword evidence="5 7" id="KW-1133">Transmembrane helix</keyword>
<dbReference type="CDD" id="cd06225">
    <property type="entry name" value="HAMP"/>
    <property type="match status" value="1"/>
</dbReference>
<sequence>MKNIKKFKLNLMGKLTGYFLALIIIPVIVLGYFSYDGAKKSLQTEAESKIKITLDSAVNDLNMKTSQIKEQVNLIANLSQIESFLESYNIGKVEATVEGNVKKLILDYQKSASDMTSGIFLADNKGNIILDSNNSKGINILDRDYFKESISGNPTWSGVLTSKVSNKPEINYSCPIKSQDGKVKGVIVASIKFESITNLLAQVKSGESGYAFMVDENGLVLYHPDKDKILKENMVETYKDNSGLTNILKSMLADKEGDGVYEYSGVEKYVAYKPFESWSVAINIPVKEYMVGAINIRNKTIAISIIAIIIGALVAIVVSKKITNPIKSLMVLMGKAKEGDLTVRSEIKLDDEIGQLSNSFNAMLAGQQNAVIEVLSTAKDVEASSKIVGESASEMAAAAENQSSSSEELTATINEMSTSIVEASESISSISENVNNISCSTGEMSKSSTEMSKKVEETAAMMIEVTKSLQEMDASIEMVASNSSKANDEALKTEDLAKEGRVKLL</sequence>
<keyword evidence="2" id="KW-1003">Cell membrane</keyword>
<dbReference type="PANTHER" id="PTHR32089">
    <property type="entry name" value="METHYL-ACCEPTING CHEMOTAXIS PROTEIN MCPB"/>
    <property type="match status" value="1"/>
</dbReference>
<dbReference type="CDD" id="cd12914">
    <property type="entry name" value="PDC1_DGC_like"/>
    <property type="match status" value="1"/>
</dbReference>
<evidence type="ECO:0000313" key="10">
    <source>
        <dbReference type="Proteomes" id="UP001144612"/>
    </source>
</evidence>
<dbReference type="PANTHER" id="PTHR32089:SF112">
    <property type="entry name" value="LYSOZYME-LIKE PROTEIN-RELATED"/>
    <property type="match status" value="1"/>
</dbReference>
<evidence type="ECO:0000256" key="3">
    <source>
        <dbReference type="ARBA" id="ARBA00022500"/>
    </source>
</evidence>
<dbReference type="Proteomes" id="UP001144612">
    <property type="component" value="Unassembled WGS sequence"/>
</dbReference>
<keyword evidence="10" id="KW-1185">Reference proteome</keyword>
<dbReference type="CDD" id="cd12912">
    <property type="entry name" value="PDC2_MCP_like"/>
    <property type="match status" value="1"/>
</dbReference>
<evidence type="ECO:0000256" key="1">
    <source>
        <dbReference type="ARBA" id="ARBA00004651"/>
    </source>
</evidence>
<protein>
    <submittedName>
        <fullName evidence="9">Methyl-accepting chemotaxis protein</fullName>
    </submittedName>
</protein>
<dbReference type="Pfam" id="PF02743">
    <property type="entry name" value="dCache_1"/>
    <property type="match status" value="1"/>
</dbReference>
<dbReference type="InterPro" id="IPR003660">
    <property type="entry name" value="HAMP_dom"/>
</dbReference>
<feature type="transmembrane region" description="Helical" evidence="7">
    <location>
        <begin position="300"/>
        <end position="318"/>
    </location>
</feature>
<evidence type="ECO:0000256" key="7">
    <source>
        <dbReference type="SAM" id="Phobius"/>
    </source>
</evidence>
<proteinExistence type="predicted"/>
<evidence type="ECO:0000256" key="5">
    <source>
        <dbReference type="ARBA" id="ARBA00022989"/>
    </source>
</evidence>
<dbReference type="RefSeq" id="WP_268061939.1">
    <property type="nucleotide sequence ID" value="NZ_JAPQFJ010000013.1"/>
</dbReference>